<dbReference type="eggNOG" id="ENOG502THJP">
    <property type="taxonomic scope" value="Eukaryota"/>
</dbReference>
<feature type="coiled-coil region" evidence="1">
    <location>
        <begin position="115"/>
        <end position="149"/>
    </location>
</feature>
<evidence type="ECO:0000313" key="3">
    <source>
        <dbReference type="WBParaSite" id="Csp11.Scaffold629.g15812.t1"/>
    </source>
</evidence>
<dbReference type="WBParaSite" id="Csp11.Scaffold629.g15812.t1">
    <property type="protein sequence ID" value="Csp11.Scaffold629.g15812.t1"/>
    <property type="gene ID" value="Csp11.Scaffold629.g15812"/>
</dbReference>
<proteinExistence type="predicted"/>
<sequence length="242" mass="28098">MNEKTKKRMEERHTEIIEKQNEIAKTEIETGKEVATKNEEVHEKKIQHLSELEKSNLGMQKNMFTLLKIRNSGYNGIAMNNHIEEIETISNNIENSYGQCITYFGKGFKWNEKQIKRARKEFEDLESLINNLKRSLVTTGSRLTELENDEKAEKLAETIKEMRAKLFLLGNCVSKFCGTLKTEIKGDFIWDQEDINELGKIMSELNQILFPHFATMNGKLISHLERPLLNDSDSSEQKKIEN</sequence>
<reference evidence="3" key="1">
    <citation type="submission" date="2016-11" db="UniProtKB">
        <authorList>
            <consortium name="WormBaseParasite"/>
        </authorList>
    </citation>
    <scope>IDENTIFICATION</scope>
</reference>
<dbReference type="AlphaFoldDB" id="A0A1I7U839"/>
<protein>
    <submittedName>
        <fullName evidence="3">Uncharacterized protein</fullName>
    </submittedName>
</protein>
<keyword evidence="1" id="KW-0175">Coiled coil</keyword>
<name>A0A1I7U839_9PELO</name>
<dbReference type="Proteomes" id="UP000095282">
    <property type="component" value="Unplaced"/>
</dbReference>
<accession>A0A1I7U839</accession>
<dbReference type="STRING" id="1561998.A0A1I7U839"/>
<evidence type="ECO:0000313" key="2">
    <source>
        <dbReference type="Proteomes" id="UP000095282"/>
    </source>
</evidence>
<organism evidence="2 3">
    <name type="scientific">Caenorhabditis tropicalis</name>
    <dbReference type="NCBI Taxonomy" id="1561998"/>
    <lineage>
        <taxon>Eukaryota</taxon>
        <taxon>Metazoa</taxon>
        <taxon>Ecdysozoa</taxon>
        <taxon>Nematoda</taxon>
        <taxon>Chromadorea</taxon>
        <taxon>Rhabditida</taxon>
        <taxon>Rhabditina</taxon>
        <taxon>Rhabditomorpha</taxon>
        <taxon>Rhabditoidea</taxon>
        <taxon>Rhabditidae</taxon>
        <taxon>Peloderinae</taxon>
        <taxon>Caenorhabditis</taxon>
    </lineage>
</organism>
<evidence type="ECO:0000256" key="1">
    <source>
        <dbReference type="SAM" id="Coils"/>
    </source>
</evidence>
<keyword evidence="2" id="KW-1185">Reference proteome</keyword>